<organism evidence="1">
    <name type="scientific">human gut metagenome</name>
    <dbReference type="NCBI Taxonomy" id="408170"/>
    <lineage>
        <taxon>unclassified sequences</taxon>
        <taxon>metagenomes</taxon>
        <taxon>organismal metagenomes</taxon>
    </lineage>
</organism>
<keyword evidence="1" id="KW-0547">Nucleotide-binding</keyword>
<evidence type="ECO:0000313" key="1">
    <source>
        <dbReference type="EMBL" id="ETJ31030.1"/>
    </source>
</evidence>
<comment type="caution">
    <text evidence="1">The sequence shown here is derived from an EMBL/GenBank/DDBJ whole genome shotgun (WGS) entry which is preliminary data.</text>
</comment>
<accession>W1XNH9</accession>
<keyword evidence="1" id="KW-0067">ATP-binding</keyword>
<dbReference type="EMBL" id="AZMM01014462">
    <property type="protein sequence ID" value="ETJ31030.1"/>
    <property type="molecule type" value="Genomic_DNA"/>
</dbReference>
<dbReference type="GO" id="GO:0004386">
    <property type="term" value="F:helicase activity"/>
    <property type="evidence" value="ECO:0007669"/>
    <property type="project" value="UniProtKB-KW"/>
</dbReference>
<keyword evidence="1" id="KW-0378">Hydrolase</keyword>
<feature type="non-terminal residue" evidence="1">
    <location>
        <position position="1"/>
    </location>
</feature>
<reference evidence="1" key="1">
    <citation type="submission" date="2013-12" db="EMBL/GenBank/DDBJ databases">
        <title>A Varibaculum cambriense genome reconstructed from a premature infant gut community with otherwise low bacterial novelty that shifts toward anaerobic metabolism during the third week of life.</title>
        <authorList>
            <person name="Brown C.T."/>
            <person name="Sharon I."/>
            <person name="Thomas B.C."/>
            <person name="Castelle C.J."/>
            <person name="Morowitz M.J."/>
            <person name="Banfield J.F."/>
        </authorList>
    </citation>
    <scope>NUCLEOTIDE SEQUENCE</scope>
</reference>
<sequence>SYVNNLLEELVDEKTLMGDPNKDICVLGSVLEVYKEILEEHNLVDFASIQTEAYRLLNTNSEILKILQQ</sequence>
<keyword evidence="1" id="KW-0347">Helicase</keyword>
<proteinExistence type="predicted"/>
<gene>
    <name evidence="1" type="ORF">Q604_UNBC14462G0001</name>
</gene>
<protein>
    <submittedName>
        <fullName evidence="1">Superfamily I DNA and RNA helicase</fullName>
    </submittedName>
</protein>
<name>W1XNH9_9ZZZZ</name>
<feature type="non-terminal residue" evidence="1">
    <location>
        <position position="69"/>
    </location>
</feature>
<dbReference type="AlphaFoldDB" id="W1XNH9"/>